<dbReference type="InterPro" id="IPR004148">
    <property type="entry name" value="BAR_dom"/>
</dbReference>
<organism evidence="4 5">
    <name type="scientific">Trichinella pseudospiralis</name>
    <name type="common">Parasitic roundworm</name>
    <dbReference type="NCBI Taxonomy" id="6337"/>
    <lineage>
        <taxon>Eukaryota</taxon>
        <taxon>Metazoa</taxon>
        <taxon>Ecdysozoa</taxon>
        <taxon>Nematoda</taxon>
        <taxon>Enoplea</taxon>
        <taxon>Dorylaimia</taxon>
        <taxon>Trichinellida</taxon>
        <taxon>Trichinellidae</taxon>
        <taxon>Trichinella</taxon>
    </lineage>
</organism>
<sequence length="437" mass="49614">MSVLAALVFFFMAVISEINADSDALKEAKSYIYSSDLQKPDGNFRKVISVSKVDRSDGLSMAMDVLPTSCPVSSKLSQEKVYSDACPVSNEYEKIECQLKLDENKNGQLKCHLIKSSKTTKYQEEFNKQFEQIMHIERCLKETIKSIRRFTDPNSKFTLMSSFIGENKMSDVDLFSDCLLRMKQKCINKSSEKFLTFVALAEVKIEAAKTLRNQQIQSFSIDPLNKILEEKIESVKKVKVKLDRARTEYDTALEKLKAANEKNLYQLYNIMEEKKKAFETQAHIMAQWMDSMPDVEKMIAKSTVLQNENHSLHAITIDTMSVLAAFIFFFMAVVMPEINADSSALEEAKEYIYAFDSQGGRGNFRKVLSVKDVDRSDGLSLTLEALPTTCPVSSDMSMDKVYSDECPTTTEEYDQIECRLKLDASKAGHIECTYYAS</sequence>
<dbReference type="InterPro" id="IPR027267">
    <property type="entry name" value="AH/BAR_dom_sf"/>
</dbReference>
<name>A0A0V0XQR3_TRIPS</name>
<dbReference type="STRING" id="6337.A0A0V0XQR3"/>
<evidence type="ECO:0000259" key="3">
    <source>
        <dbReference type="Pfam" id="PF03114"/>
    </source>
</evidence>
<feature type="coiled-coil region" evidence="1">
    <location>
        <begin position="225"/>
        <end position="262"/>
    </location>
</feature>
<evidence type="ECO:0000313" key="4">
    <source>
        <dbReference type="EMBL" id="KRX90222.1"/>
    </source>
</evidence>
<evidence type="ECO:0000256" key="1">
    <source>
        <dbReference type="SAM" id="Coils"/>
    </source>
</evidence>
<feature type="signal peptide" evidence="2">
    <location>
        <begin position="1"/>
        <end position="20"/>
    </location>
</feature>
<gene>
    <name evidence="4" type="ORF">T4E_8751</name>
</gene>
<accession>A0A0V0XQR3</accession>
<protein>
    <recommendedName>
        <fullName evidence="3">BAR domain-containing protein</fullName>
    </recommendedName>
</protein>
<keyword evidence="1" id="KW-0175">Coiled coil</keyword>
<feature type="domain" description="BAR" evidence="3">
    <location>
        <begin position="110"/>
        <end position="292"/>
    </location>
</feature>
<evidence type="ECO:0000313" key="5">
    <source>
        <dbReference type="Proteomes" id="UP000054815"/>
    </source>
</evidence>
<dbReference type="SUPFAM" id="SSF103657">
    <property type="entry name" value="BAR/IMD domain-like"/>
    <property type="match status" value="1"/>
</dbReference>
<dbReference type="Gene3D" id="1.20.1270.60">
    <property type="entry name" value="Arfaptin homology (AH) domain/BAR domain"/>
    <property type="match status" value="1"/>
</dbReference>
<comment type="caution">
    <text evidence="4">The sequence shown here is derived from an EMBL/GenBank/DDBJ whole genome shotgun (WGS) entry which is preliminary data.</text>
</comment>
<dbReference type="EMBL" id="JYDU01000172">
    <property type="protein sequence ID" value="KRX90222.1"/>
    <property type="molecule type" value="Genomic_DNA"/>
</dbReference>
<evidence type="ECO:0000256" key="2">
    <source>
        <dbReference type="SAM" id="SignalP"/>
    </source>
</evidence>
<dbReference type="GO" id="GO:0005737">
    <property type="term" value="C:cytoplasm"/>
    <property type="evidence" value="ECO:0007669"/>
    <property type="project" value="InterPro"/>
</dbReference>
<dbReference type="Pfam" id="PF03114">
    <property type="entry name" value="BAR"/>
    <property type="match status" value="1"/>
</dbReference>
<reference evidence="4 5" key="1">
    <citation type="submission" date="2015-01" db="EMBL/GenBank/DDBJ databases">
        <title>Evolution of Trichinella species and genotypes.</title>
        <authorList>
            <person name="Korhonen P.K."/>
            <person name="Edoardo P."/>
            <person name="Giuseppe L.R."/>
            <person name="Gasser R.B."/>
        </authorList>
    </citation>
    <scope>NUCLEOTIDE SEQUENCE [LARGE SCALE GENOMIC DNA]</scope>
    <source>
        <strain evidence="4">ISS141</strain>
    </source>
</reference>
<feature type="chain" id="PRO_5006872680" description="BAR domain-containing protein" evidence="2">
    <location>
        <begin position="21"/>
        <end position="437"/>
    </location>
</feature>
<proteinExistence type="predicted"/>
<dbReference type="Proteomes" id="UP000054815">
    <property type="component" value="Unassembled WGS sequence"/>
</dbReference>
<dbReference type="AlphaFoldDB" id="A0A0V0XQR3"/>
<keyword evidence="2" id="KW-0732">Signal</keyword>